<sequence>MNACDAVNDWSSDGENGLTSIMTQILKPNPLDTQQPIDAASCDPPARNYRSCVPYADWILGESYIEQPPNCIHTALEWKFTFNNRGFAKQTEEELVVALSDFWDEELSLKIEEIAKTLSKPCKADSTTVVMSGNGRSETDITKTFKELQINWPIAEKQLHAWSHLLHIGKWLKINVSFKYVESGKTGRSAGRATGAQLADREVRLNAELATLDGPVYQVMKCPGPPCDRGPYCWQDSVSKKHYKLLGHHLRSLVRFV</sequence>
<evidence type="ECO:0000313" key="1">
    <source>
        <dbReference type="EMBL" id="KAH6879780.1"/>
    </source>
</evidence>
<dbReference type="AlphaFoldDB" id="A0A9P9AKT8"/>
<reference evidence="1 2" key="1">
    <citation type="journal article" date="2021" name="Nat. Commun.">
        <title>Genetic determinants of endophytism in the Arabidopsis root mycobiome.</title>
        <authorList>
            <person name="Mesny F."/>
            <person name="Miyauchi S."/>
            <person name="Thiergart T."/>
            <person name="Pickel B."/>
            <person name="Atanasova L."/>
            <person name="Karlsson M."/>
            <person name="Huettel B."/>
            <person name="Barry K.W."/>
            <person name="Haridas S."/>
            <person name="Chen C."/>
            <person name="Bauer D."/>
            <person name="Andreopoulos W."/>
            <person name="Pangilinan J."/>
            <person name="LaButti K."/>
            <person name="Riley R."/>
            <person name="Lipzen A."/>
            <person name="Clum A."/>
            <person name="Drula E."/>
            <person name="Henrissat B."/>
            <person name="Kohler A."/>
            <person name="Grigoriev I.V."/>
            <person name="Martin F.M."/>
            <person name="Hacquard S."/>
        </authorList>
    </citation>
    <scope>NUCLEOTIDE SEQUENCE [LARGE SCALE GENOMIC DNA]</scope>
    <source>
        <strain evidence="1 2">MPI-CAGE-CH-0241</strain>
    </source>
</reference>
<accession>A0A9P9AKT8</accession>
<keyword evidence="2" id="KW-1185">Reference proteome</keyword>
<protein>
    <submittedName>
        <fullName evidence="1">Uncharacterized protein</fullName>
    </submittedName>
</protein>
<proteinExistence type="predicted"/>
<name>A0A9P9AKT8_9HYPO</name>
<dbReference type="OrthoDB" id="5131365at2759"/>
<dbReference type="Proteomes" id="UP000777438">
    <property type="component" value="Unassembled WGS sequence"/>
</dbReference>
<dbReference type="EMBL" id="JAGPYM010000028">
    <property type="protein sequence ID" value="KAH6879780.1"/>
    <property type="molecule type" value="Genomic_DNA"/>
</dbReference>
<gene>
    <name evidence="1" type="ORF">B0T10DRAFT_519851</name>
</gene>
<comment type="caution">
    <text evidence="1">The sequence shown here is derived from an EMBL/GenBank/DDBJ whole genome shotgun (WGS) entry which is preliminary data.</text>
</comment>
<organism evidence="1 2">
    <name type="scientific">Thelonectria olida</name>
    <dbReference type="NCBI Taxonomy" id="1576542"/>
    <lineage>
        <taxon>Eukaryota</taxon>
        <taxon>Fungi</taxon>
        <taxon>Dikarya</taxon>
        <taxon>Ascomycota</taxon>
        <taxon>Pezizomycotina</taxon>
        <taxon>Sordariomycetes</taxon>
        <taxon>Hypocreomycetidae</taxon>
        <taxon>Hypocreales</taxon>
        <taxon>Nectriaceae</taxon>
        <taxon>Thelonectria</taxon>
    </lineage>
</organism>
<evidence type="ECO:0000313" key="2">
    <source>
        <dbReference type="Proteomes" id="UP000777438"/>
    </source>
</evidence>